<organism evidence="2 3">
    <name type="scientific">Trematosphaeria pertusa</name>
    <dbReference type="NCBI Taxonomy" id="390896"/>
    <lineage>
        <taxon>Eukaryota</taxon>
        <taxon>Fungi</taxon>
        <taxon>Dikarya</taxon>
        <taxon>Ascomycota</taxon>
        <taxon>Pezizomycotina</taxon>
        <taxon>Dothideomycetes</taxon>
        <taxon>Pleosporomycetidae</taxon>
        <taxon>Pleosporales</taxon>
        <taxon>Massarineae</taxon>
        <taxon>Trematosphaeriaceae</taxon>
        <taxon>Trematosphaeria</taxon>
    </lineage>
</organism>
<dbReference type="RefSeq" id="XP_033677832.1">
    <property type="nucleotide sequence ID" value="XM_033830146.1"/>
</dbReference>
<protein>
    <submittedName>
        <fullName evidence="2">Uncharacterized protein</fullName>
    </submittedName>
</protein>
<keyword evidence="3" id="KW-1185">Reference proteome</keyword>
<feature type="region of interest" description="Disordered" evidence="1">
    <location>
        <begin position="64"/>
        <end position="97"/>
    </location>
</feature>
<sequence>MPVPPAFVPPGLNRVPTPPLLDANGEVVGKLADFFFDIQGVRTHKPPQTPGSIWDSDALLMSQETNISPPTSNSDESPQGLSVTPLAHDDPKSTQPAAPAAGYLTVITPPSAAPPVPDFAQDWFRVQKNTEPPFSSARKDSMAREAEARAKLEWLVPEHLPTSPLCPLNSKYRGSGKGICPYHGARKKSLAASRMSVGSVGGKRLDGRRVSEIMDGVDEGLGSSGRWRRVCAASSP</sequence>
<name>A0A6A6HYG8_9PLEO</name>
<dbReference type="AlphaFoldDB" id="A0A6A6HYG8"/>
<proteinExistence type="predicted"/>
<dbReference type="GeneID" id="54583476"/>
<evidence type="ECO:0000256" key="1">
    <source>
        <dbReference type="SAM" id="MobiDB-lite"/>
    </source>
</evidence>
<reference evidence="2" key="1">
    <citation type="journal article" date="2020" name="Stud. Mycol.">
        <title>101 Dothideomycetes genomes: a test case for predicting lifestyles and emergence of pathogens.</title>
        <authorList>
            <person name="Haridas S."/>
            <person name="Albert R."/>
            <person name="Binder M."/>
            <person name="Bloem J."/>
            <person name="Labutti K."/>
            <person name="Salamov A."/>
            <person name="Andreopoulos B."/>
            <person name="Baker S."/>
            <person name="Barry K."/>
            <person name="Bills G."/>
            <person name="Bluhm B."/>
            <person name="Cannon C."/>
            <person name="Castanera R."/>
            <person name="Culley D."/>
            <person name="Daum C."/>
            <person name="Ezra D."/>
            <person name="Gonzalez J."/>
            <person name="Henrissat B."/>
            <person name="Kuo A."/>
            <person name="Liang C."/>
            <person name="Lipzen A."/>
            <person name="Lutzoni F."/>
            <person name="Magnuson J."/>
            <person name="Mondo S."/>
            <person name="Nolan M."/>
            <person name="Ohm R."/>
            <person name="Pangilinan J."/>
            <person name="Park H.-J."/>
            <person name="Ramirez L."/>
            <person name="Alfaro M."/>
            <person name="Sun H."/>
            <person name="Tritt A."/>
            <person name="Yoshinaga Y."/>
            <person name="Zwiers L.-H."/>
            <person name="Turgeon B."/>
            <person name="Goodwin S."/>
            <person name="Spatafora J."/>
            <person name="Crous P."/>
            <person name="Grigoriev I."/>
        </authorList>
    </citation>
    <scope>NUCLEOTIDE SEQUENCE</scope>
    <source>
        <strain evidence="2">CBS 122368</strain>
    </source>
</reference>
<dbReference type="OrthoDB" id="3648773at2759"/>
<gene>
    <name evidence="2" type="ORF">BU26DRAFT_523832</name>
</gene>
<evidence type="ECO:0000313" key="3">
    <source>
        <dbReference type="Proteomes" id="UP000800094"/>
    </source>
</evidence>
<dbReference type="Proteomes" id="UP000800094">
    <property type="component" value="Unassembled WGS sequence"/>
</dbReference>
<feature type="compositionally biased region" description="Polar residues" evidence="1">
    <location>
        <begin position="64"/>
        <end position="82"/>
    </location>
</feature>
<accession>A0A6A6HYG8</accession>
<dbReference type="EMBL" id="ML987206">
    <property type="protein sequence ID" value="KAF2242828.1"/>
    <property type="molecule type" value="Genomic_DNA"/>
</dbReference>
<evidence type="ECO:0000313" key="2">
    <source>
        <dbReference type="EMBL" id="KAF2242828.1"/>
    </source>
</evidence>